<dbReference type="Proteomes" id="UP000001172">
    <property type="component" value="Chromosome"/>
</dbReference>
<dbReference type="KEGG" id="gka:GK3427"/>
<dbReference type="EMBL" id="BA000043">
    <property type="protein sequence ID" value="BAD77712.1"/>
    <property type="molecule type" value="Genomic_DNA"/>
</dbReference>
<keyword evidence="1" id="KW-0472">Membrane</keyword>
<accession>Q5KUC4</accession>
<proteinExistence type="predicted"/>
<organism evidence="2 3">
    <name type="scientific">Geobacillus kaustophilus (strain HTA426)</name>
    <dbReference type="NCBI Taxonomy" id="235909"/>
    <lineage>
        <taxon>Bacteria</taxon>
        <taxon>Bacillati</taxon>
        <taxon>Bacillota</taxon>
        <taxon>Bacilli</taxon>
        <taxon>Bacillales</taxon>
        <taxon>Anoxybacillaceae</taxon>
        <taxon>Geobacillus</taxon>
        <taxon>Geobacillus thermoleovorans group</taxon>
    </lineage>
</organism>
<name>Q5KUC4_GEOKA</name>
<feature type="transmembrane region" description="Helical" evidence="1">
    <location>
        <begin position="12"/>
        <end position="31"/>
    </location>
</feature>
<sequence length="77" mass="8731">MKEYERYRLVRLHSAMAVLAAGMFGLLLFAAGRLPVSPGFYHSFFIFPERAGEKRPISPKSLLSTEREAVILQNFSI</sequence>
<gene>
    <name evidence="2" type="ordered locus">GK3427</name>
</gene>
<keyword evidence="3" id="KW-1185">Reference proteome</keyword>
<evidence type="ECO:0000313" key="2">
    <source>
        <dbReference type="EMBL" id="BAD77712.1"/>
    </source>
</evidence>
<dbReference type="AlphaFoldDB" id="Q5KUC4"/>
<reference evidence="2 3" key="1">
    <citation type="journal article" date="2004" name="Nucleic Acids Res.">
        <title>Thermoadaptation trait revealed by the genome sequence of thermophilic Geobacillus kaustophilus.</title>
        <authorList>
            <person name="Takami H."/>
            <person name="Takaki Y."/>
            <person name="Chee G.J."/>
            <person name="Nishi S."/>
            <person name="Shimamura S."/>
            <person name="Suzuki H."/>
            <person name="Matsui S."/>
            <person name="Uchiyama I."/>
        </authorList>
    </citation>
    <scope>NUCLEOTIDE SEQUENCE [LARGE SCALE GENOMIC DNA]</scope>
    <source>
        <strain evidence="2 3">HTA426</strain>
    </source>
</reference>
<keyword evidence="1" id="KW-0812">Transmembrane</keyword>
<evidence type="ECO:0000313" key="3">
    <source>
        <dbReference type="Proteomes" id="UP000001172"/>
    </source>
</evidence>
<keyword evidence="1" id="KW-1133">Transmembrane helix</keyword>
<dbReference type="HOGENOM" id="CLU_2633024_0_0_9"/>
<protein>
    <submittedName>
        <fullName evidence="2">Uncharacterized protein</fullName>
    </submittedName>
</protein>
<evidence type="ECO:0000256" key="1">
    <source>
        <dbReference type="SAM" id="Phobius"/>
    </source>
</evidence>